<keyword evidence="4 8" id="KW-0378">Hydrolase</keyword>
<dbReference type="EMBL" id="JBHSMX010000066">
    <property type="protein sequence ID" value="MFC5524024.1"/>
    <property type="molecule type" value="Genomic_DNA"/>
</dbReference>
<feature type="compositionally biased region" description="Basic and acidic residues" evidence="7">
    <location>
        <begin position="217"/>
        <end position="239"/>
    </location>
</feature>
<keyword evidence="3 8" id="KW-0645">Protease</keyword>
<keyword evidence="5" id="KW-0720">Serine protease</keyword>
<dbReference type="NCBIfam" id="NF045542">
    <property type="entry name" value="Clp_rel_HeadMat"/>
    <property type="match status" value="1"/>
</dbReference>
<evidence type="ECO:0000313" key="8">
    <source>
        <dbReference type="EMBL" id="MFC5524024.1"/>
    </source>
</evidence>
<gene>
    <name evidence="8" type="ORF">ACFPP7_24400</name>
</gene>
<proteinExistence type="inferred from homology"/>
<keyword evidence="2" id="KW-0963">Cytoplasm</keyword>
<sequence length="252" mass="27155">MNKLLKLLASNRRQAQPRALAVEGDETTIYLYDIIVSDDLTADWGGGVSAQTLVSQIRGIKGGTIHLRINSPGGEVPAAQAIVAAIRDTGAKVIAHVEGLAASAATLVAIAADEVEISEGSLFMIHCAQTIAYGNASDFLETVALLEKADGIISDQYAAKTGQPAEAMRALMDAETWFTAQEAVDAGFVDRITPNVKAATRWDLSAYAKAPQQAPEPEPRAAQKPEQTKTITNDHRERQQQRLRMLNRLTHQ</sequence>
<dbReference type="RefSeq" id="WP_068832045.1">
    <property type="nucleotide sequence ID" value="NZ_JBHSMX010000066.1"/>
</dbReference>
<keyword evidence="9" id="KW-1185">Reference proteome</keyword>
<dbReference type="GO" id="GO:0006508">
    <property type="term" value="P:proteolysis"/>
    <property type="evidence" value="ECO:0007669"/>
    <property type="project" value="UniProtKB-KW"/>
</dbReference>
<dbReference type="GO" id="GO:0008233">
    <property type="term" value="F:peptidase activity"/>
    <property type="evidence" value="ECO:0007669"/>
    <property type="project" value="UniProtKB-KW"/>
</dbReference>
<feature type="region of interest" description="Disordered" evidence="7">
    <location>
        <begin position="209"/>
        <end position="239"/>
    </location>
</feature>
<dbReference type="InterPro" id="IPR023562">
    <property type="entry name" value="ClpP/TepA"/>
</dbReference>
<organism evidence="8 9">
    <name type="scientific">Polaromonas jejuensis</name>
    <dbReference type="NCBI Taxonomy" id="457502"/>
    <lineage>
        <taxon>Bacteria</taxon>
        <taxon>Pseudomonadati</taxon>
        <taxon>Pseudomonadota</taxon>
        <taxon>Betaproteobacteria</taxon>
        <taxon>Burkholderiales</taxon>
        <taxon>Comamonadaceae</taxon>
        <taxon>Polaromonas</taxon>
    </lineage>
</organism>
<dbReference type="SUPFAM" id="SSF52096">
    <property type="entry name" value="ClpP/crotonase"/>
    <property type="match status" value="1"/>
</dbReference>
<dbReference type="PANTHER" id="PTHR10381:SF70">
    <property type="entry name" value="ATP-DEPENDENT CLP PROTEASE PROTEOLYTIC SUBUNIT"/>
    <property type="match status" value="1"/>
</dbReference>
<comment type="caution">
    <text evidence="8">The sequence shown here is derived from an EMBL/GenBank/DDBJ whole genome shotgun (WGS) entry which is preliminary data.</text>
</comment>
<reference evidence="9" key="1">
    <citation type="journal article" date="2019" name="Int. J. Syst. Evol. Microbiol.">
        <title>The Global Catalogue of Microorganisms (GCM) 10K type strain sequencing project: providing services to taxonomists for standard genome sequencing and annotation.</title>
        <authorList>
            <consortium name="The Broad Institute Genomics Platform"/>
            <consortium name="The Broad Institute Genome Sequencing Center for Infectious Disease"/>
            <person name="Wu L."/>
            <person name="Ma J."/>
        </authorList>
    </citation>
    <scope>NUCLEOTIDE SEQUENCE [LARGE SCALE GENOMIC DNA]</scope>
    <source>
        <strain evidence="9">CGMCC 4.7277</strain>
    </source>
</reference>
<dbReference type="InterPro" id="IPR001907">
    <property type="entry name" value="ClpP"/>
</dbReference>
<protein>
    <recommendedName>
        <fullName evidence="6">ATP-dependent Clp protease proteolytic subunit</fullName>
    </recommendedName>
</protein>
<dbReference type="Gene3D" id="3.90.226.10">
    <property type="entry name" value="2-enoyl-CoA Hydratase, Chain A, domain 1"/>
    <property type="match status" value="1"/>
</dbReference>
<dbReference type="InterPro" id="IPR029045">
    <property type="entry name" value="ClpP/crotonase-like_dom_sf"/>
</dbReference>
<dbReference type="PANTHER" id="PTHR10381">
    <property type="entry name" value="ATP-DEPENDENT CLP PROTEASE PROTEOLYTIC SUBUNIT"/>
    <property type="match status" value="1"/>
</dbReference>
<dbReference type="PRINTS" id="PR00127">
    <property type="entry name" value="CLPPROTEASEP"/>
</dbReference>
<evidence type="ECO:0000256" key="2">
    <source>
        <dbReference type="ARBA" id="ARBA00022490"/>
    </source>
</evidence>
<comment type="similarity">
    <text evidence="1 6">Belongs to the peptidase S14 family.</text>
</comment>
<evidence type="ECO:0000256" key="1">
    <source>
        <dbReference type="ARBA" id="ARBA00007039"/>
    </source>
</evidence>
<dbReference type="CDD" id="cd07016">
    <property type="entry name" value="S14_ClpP_1"/>
    <property type="match status" value="1"/>
</dbReference>
<evidence type="ECO:0000256" key="3">
    <source>
        <dbReference type="ARBA" id="ARBA00022670"/>
    </source>
</evidence>
<evidence type="ECO:0000313" key="9">
    <source>
        <dbReference type="Proteomes" id="UP001596084"/>
    </source>
</evidence>
<dbReference type="Pfam" id="PF00574">
    <property type="entry name" value="CLP_protease"/>
    <property type="match status" value="1"/>
</dbReference>
<evidence type="ECO:0000256" key="4">
    <source>
        <dbReference type="ARBA" id="ARBA00022801"/>
    </source>
</evidence>
<accession>A0ABW0QGF4</accession>
<evidence type="ECO:0000256" key="7">
    <source>
        <dbReference type="SAM" id="MobiDB-lite"/>
    </source>
</evidence>
<evidence type="ECO:0000256" key="6">
    <source>
        <dbReference type="RuleBase" id="RU003567"/>
    </source>
</evidence>
<name>A0ABW0QGF4_9BURK</name>
<evidence type="ECO:0000256" key="5">
    <source>
        <dbReference type="ARBA" id="ARBA00022825"/>
    </source>
</evidence>
<dbReference type="Proteomes" id="UP001596084">
    <property type="component" value="Unassembled WGS sequence"/>
</dbReference>